<dbReference type="Proteomes" id="UP000075424">
    <property type="component" value="Unassembled WGS sequence"/>
</dbReference>
<reference evidence="2 3" key="1">
    <citation type="submission" date="2016-01" db="EMBL/GenBank/DDBJ databases">
        <title>Draft Genome Sequences of Seven Thermophilic Sporeformers Isolated from Foods.</title>
        <authorList>
            <person name="Berendsen E.M."/>
            <person name="Wells-Bennik M.H."/>
            <person name="Krawcyk A.O."/>
            <person name="De Jong A."/>
            <person name="Holsappel S."/>
            <person name="Eijlander R.T."/>
            <person name="Kuipers O.P."/>
        </authorList>
    </citation>
    <scope>NUCLEOTIDE SEQUENCE [LARGE SCALE GENOMIC DNA]</scope>
    <source>
        <strain evidence="2 3">B4109</strain>
    </source>
</reference>
<evidence type="ECO:0000259" key="1">
    <source>
        <dbReference type="Pfam" id="PF04233"/>
    </source>
</evidence>
<comment type="caution">
    <text evidence="2">The sequence shown here is derived from an EMBL/GenBank/DDBJ whole genome shotgun (WGS) entry which is preliminary data.</text>
</comment>
<protein>
    <recommendedName>
        <fullName evidence="1">Phage head morphogenesis domain-containing protein</fullName>
    </recommendedName>
</protein>
<evidence type="ECO:0000313" key="2">
    <source>
        <dbReference type="EMBL" id="KYD28165.1"/>
    </source>
</evidence>
<organism evidence="2 3">
    <name type="scientific">Geobacillus stearothermophilus</name>
    <name type="common">Bacillus stearothermophilus</name>
    <dbReference type="NCBI Taxonomy" id="1422"/>
    <lineage>
        <taxon>Bacteria</taxon>
        <taxon>Bacillati</taxon>
        <taxon>Bacillota</taxon>
        <taxon>Bacilli</taxon>
        <taxon>Bacillales</taxon>
        <taxon>Anoxybacillaceae</taxon>
        <taxon>Geobacillus</taxon>
    </lineage>
</organism>
<feature type="domain" description="Phage head morphogenesis" evidence="1">
    <location>
        <begin position="151"/>
        <end position="270"/>
    </location>
</feature>
<dbReference type="Pfam" id="PF04233">
    <property type="entry name" value="Phage_Mu_F"/>
    <property type="match status" value="1"/>
</dbReference>
<dbReference type="NCBIfam" id="TIGR01641">
    <property type="entry name" value="phageSPP1_gp7"/>
    <property type="match status" value="1"/>
</dbReference>
<gene>
    <name evidence="2" type="ORF">B4109_3066</name>
</gene>
<dbReference type="PATRIC" id="fig|1422.18.peg.2554"/>
<sequence length="301" mass="35165">MNNLNKTPEMIEKLVSRRVKKGERDIVKRYALLLNELRKELAKLYEKYEVNGKLTYAEMAKYDRLRKFIEYIDYLLKILYKDVRKTVYDVLGESYLDGYYLTAWAVETDTLSRLSYSAVRPEVITAMIENPITGLTLPQRLEKNRAAIIYTIQQEITQGLVQGESYRQMAKRLKTALEGDTVKAMRIVRTEAHRVVESGKHDAAEHAHKNGVIMVKEWNSMHDQRVRDRHKQLDGVKIPVDEEFKIGSDRAKAPGLFLRPENSINCRCFLSYSVERIEKVDAKELEGMTFEQWKKERLRNG</sequence>
<accession>A0A150MUW5</accession>
<name>A0A150MUW5_GEOSE</name>
<dbReference type="AlphaFoldDB" id="A0A150MUW5"/>
<proteinExistence type="predicted"/>
<dbReference type="InterPro" id="IPR006528">
    <property type="entry name" value="Phage_head_morphogenesis_dom"/>
</dbReference>
<evidence type="ECO:0000313" key="3">
    <source>
        <dbReference type="Proteomes" id="UP000075424"/>
    </source>
</evidence>
<dbReference type="EMBL" id="LQYV01000031">
    <property type="protein sequence ID" value="KYD28165.1"/>
    <property type="molecule type" value="Genomic_DNA"/>
</dbReference>
<dbReference type="RefSeq" id="WP_061567245.1">
    <property type="nucleotide sequence ID" value="NZ_LQYV01000031.1"/>
</dbReference>